<protein>
    <recommendedName>
        <fullName evidence="2">Cas1p 10 TM acyl transferase domain-containing protein</fullName>
    </recommendedName>
</protein>
<dbReference type="InterPro" id="IPR012419">
    <property type="entry name" value="Cas1_AcylTrans_dom"/>
</dbReference>
<feature type="transmembrane region" description="Helical" evidence="1">
    <location>
        <begin position="25"/>
        <end position="43"/>
    </location>
</feature>
<accession>A0A5N5SLW5</accession>
<dbReference type="Proteomes" id="UP000326759">
    <property type="component" value="Unassembled WGS sequence"/>
</dbReference>
<comment type="caution">
    <text evidence="3">The sequence shown here is derived from an EMBL/GenBank/DDBJ whole genome shotgun (WGS) entry which is preliminary data.</text>
</comment>
<keyword evidence="4" id="KW-1185">Reference proteome</keyword>
<feature type="domain" description="Cas1p 10 TM acyl transferase" evidence="2">
    <location>
        <begin position="1"/>
        <end position="57"/>
    </location>
</feature>
<proteinExistence type="predicted"/>
<dbReference type="Pfam" id="PF07779">
    <property type="entry name" value="Cas1_AcylT"/>
    <property type="match status" value="1"/>
</dbReference>
<keyword evidence="1" id="KW-0472">Membrane</keyword>
<reference evidence="3 4" key="1">
    <citation type="journal article" date="2019" name="PLoS Biol.">
        <title>Sex chromosomes control vertical transmission of feminizing Wolbachia symbionts in an isopod.</title>
        <authorList>
            <person name="Becking T."/>
            <person name="Chebbi M.A."/>
            <person name="Giraud I."/>
            <person name="Moumen B."/>
            <person name="Laverre T."/>
            <person name="Caubet Y."/>
            <person name="Peccoud J."/>
            <person name="Gilbert C."/>
            <person name="Cordaux R."/>
        </authorList>
    </citation>
    <scope>NUCLEOTIDE SEQUENCE [LARGE SCALE GENOMIC DNA]</scope>
    <source>
        <strain evidence="3">ANa2</strain>
        <tissue evidence="3">Whole body excluding digestive tract and cuticle</tissue>
    </source>
</reference>
<dbReference type="OrthoDB" id="1932925at2759"/>
<sequence>MQIIILIYHITGASSQIPIYMHVRILVSSYLFMTGFGNFCYYWQGGELTFRRYCQKFFDDLFLFPLWKFLFVLPGREDEEWWFRWNLDKFRCSKDHN</sequence>
<dbReference type="AlphaFoldDB" id="A0A5N5SLW5"/>
<keyword evidence="1" id="KW-0812">Transmembrane</keyword>
<keyword evidence="1" id="KW-1133">Transmembrane helix</keyword>
<name>A0A5N5SLW5_9CRUS</name>
<evidence type="ECO:0000256" key="1">
    <source>
        <dbReference type="SAM" id="Phobius"/>
    </source>
</evidence>
<evidence type="ECO:0000313" key="3">
    <source>
        <dbReference type="EMBL" id="KAB7494947.1"/>
    </source>
</evidence>
<evidence type="ECO:0000259" key="2">
    <source>
        <dbReference type="Pfam" id="PF07779"/>
    </source>
</evidence>
<evidence type="ECO:0000313" key="4">
    <source>
        <dbReference type="Proteomes" id="UP000326759"/>
    </source>
</evidence>
<organism evidence="3 4">
    <name type="scientific">Armadillidium nasatum</name>
    <dbReference type="NCBI Taxonomy" id="96803"/>
    <lineage>
        <taxon>Eukaryota</taxon>
        <taxon>Metazoa</taxon>
        <taxon>Ecdysozoa</taxon>
        <taxon>Arthropoda</taxon>
        <taxon>Crustacea</taxon>
        <taxon>Multicrustacea</taxon>
        <taxon>Malacostraca</taxon>
        <taxon>Eumalacostraca</taxon>
        <taxon>Peracarida</taxon>
        <taxon>Isopoda</taxon>
        <taxon>Oniscidea</taxon>
        <taxon>Crinocheta</taxon>
        <taxon>Armadillidiidae</taxon>
        <taxon>Armadillidium</taxon>
    </lineage>
</organism>
<dbReference type="EMBL" id="SEYY01023298">
    <property type="protein sequence ID" value="KAB7494947.1"/>
    <property type="molecule type" value="Genomic_DNA"/>
</dbReference>
<gene>
    <name evidence="3" type="ORF">Anas_12223</name>
</gene>